<sequence length="56" mass="6727">MARRQQEIGVRIVNPERLEHASETFTKLMTKYWIEEELKKEKSEEIKIHKSQQITG</sequence>
<organism evidence="1 2">
    <name type="scientific">Clostridium grantii DSM 8605</name>
    <dbReference type="NCBI Taxonomy" id="1121316"/>
    <lineage>
        <taxon>Bacteria</taxon>
        <taxon>Bacillati</taxon>
        <taxon>Bacillota</taxon>
        <taxon>Clostridia</taxon>
        <taxon>Eubacteriales</taxon>
        <taxon>Clostridiaceae</taxon>
        <taxon>Clostridium</taxon>
    </lineage>
</organism>
<evidence type="ECO:0000313" key="1">
    <source>
        <dbReference type="EMBL" id="SHH24604.1"/>
    </source>
</evidence>
<keyword evidence="2" id="KW-1185">Reference proteome</keyword>
<dbReference type="AlphaFoldDB" id="A0A1M5REA8"/>
<gene>
    <name evidence="1" type="ORF">SAMN02745207_00482</name>
</gene>
<dbReference type="Proteomes" id="UP000184447">
    <property type="component" value="Unassembled WGS sequence"/>
</dbReference>
<reference evidence="1 2" key="1">
    <citation type="submission" date="2016-11" db="EMBL/GenBank/DDBJ databases">
        <authorList>
            <person name="Jaros S."/>
            <person name="Januszkiewicz K."/>
            <person name="Wedrychowicz H."/>
        </authorList>
    </citation>
    <scope>NUCLEOTIDE SEQUENCE [LARGE SCALE GENOMIC DNA]</scope>
    <source>
        <strain evidence="1 2">DSM 8605</strain>
    </source>
</reference>
<evidence type="ECO:0000313" key="2">
    <source>
        <dbReference type="Proteomes" id="UP000184447"/>
    </source>
</evidence>
<protein>
    <submittedName>
        <fullName evidence="1">Uncharacterized protein</fullName>
    </submittedName>
</protein>
<dbReference type="STRING" id="1121316.SAMN02745207_00482"/>
<dbReference type="EMBL" id="FQXM01000003">
    <property type="protein sequence ID" value="SHH24604.1"/>
    <property type="molecule type" value="Genomic_DNA"/>
</dbReference>
<name>A0A1M5REA8_9CLOT</name>
<proteinExistence type="predicted"/>
<dbReference type="RefSeq" id="WP_159434034.1">
    <property type="nucleotide sequence ID" value="NZ_FQXM01000003.1"/>
</dbReference>
<accession>A0A1M5REA8</accession>